<dbReference type="GO" id="GO:0043130">
    <property type="term" value="F:ubiquitin binding"/>
    <property type="evidence" value="ECO:0007669"/>
    <property type="project" value="TreeGrafter"/>
</dbReference>
<dbReference type="InterPro" id="IPR000626">
    <property type="entry name" value="Ubiquitin-like_dom"/>
</dbReference>
<evidence type="ECO:0000313" key="4">
    <source>
        <dbReference type="Proteomes" id="UP000323011"/>
    </source>
</evidence>
<comment type="caution">
    <text evidence="3">The sequence shown here is derived from an EMBL/GenBank/DDBJ whole genome shotgun (WGS) entry which is preliminary data.</text>
</comment>
<name>A0A5A8CAI3_CAFRO</name>
<feature type="compositionally biased region" description="Acidic residues" evidence="1">
    <location>
        <begin position="384"/>
        <end position="395"/>
    </location>
</feature>
<dbReference type="InterPro" id="IPR016563">
    <property type="entry name" value="Npl4"/>
</dbReference>
<dbReference type="GO" id="GO:0005634">
    <property type="term" value="C:nucleus"/>
    <property type="evidence" value="ECO:0007669"/>
    <property type="project" value="TreeGrafter"/>
</dbReference>
<keyword evidence="4" id="KW-1185">Reference proteome</keyword>
<dbReference type="PANTHER" id="PTHR12710">
    <property type="entry name" value="NUCLEAR PROTEIN LOCALIZATION 4"/>
    <property type="match status" value="1"/>
</dbReference>
<sequence>MAATFLIRVRGKDGMWRVPGVSEATTIAEVKTLVQDLKGVEADTQTLSLDAKGDALADGDVLGDLGIGRGDILFIRYDGTAAKAAAPAPAAPGAGVVIAGGEIVGSKAADTGKAAFRPGMQAMRDIKRTWNWNEFMDLTRAHEFTVKQQAEAHCKKVSVDTEMMLSFVRYVQGKAFQTTRVAWLLGFFTEEGEAVAVAAYEPPQVASVDACELLEDPRAETVSALAQLLGMERVGMLYCHPPRHDPDRAFTVIAPEVVMAARAQAEAGPGSPFVTVKVTATETGEVSTEAFQVSDQGCVMVDKGAVSAAKPGQELPAAPAGAADAEASPPEPAAAAAAPAGTGVGRSISGRVGRSMSGKVSSAAAPGTGAAAAAAEGGTGRKEEEEEEEEEDGDDGAGAAAAAGGGGAASGAGAPSDAASAAAGAAAGAEAPSGPAMDAAHSLIVNAPFHCIVEAKPAAAIDVSFVLAHVPIGQSTYFLHSAFPRASRRAEAGEPAPGGGDLSRHLAAYSAPHGMEEALRDFELLLFLAEQPFLQGMMDTVADAVLDPRAPLDEGHKELIRAVATD</sequence>
<dbReference type="SUPFAM" id="SSF54236">
    <property type="entry name" value="Ubiquitin-like"/>
    <property type="match status" value="1"/>
</dbReference>
<reference evidence="3 4" key="1">
    <citation type="submission" date="2019-07" db="EMBL/GenBank/DDBJ databases">
        <title>Genomes of Cafeteria roenbergensis.</title>
        <authorList>
            <person name="Fischer M.G."/>
            <person name="Hackl T."/>
            <person name="Roman M."/>
        </authorList>
    </citation>
    <scope>NUCLEOTIDE SEQUENCE [LARGE SCALE GENOMIC DNA]</scope>
    <source>
        <strain evidence="3 4">BVI</strain>
    </source>
</reference>
<evidence type="ECO:0000259" key="2">
    <source>
        <dbReference type="PROSITE" id="PS50053"/>
    </source>
</evidence>
<dbReference type="PANTHER" id="PTHR12710:SF0">
    <property type="entry name" value="NUCLEAR PROTEIN LOCALIZATION PROTEIN 4 HOMOLOG"/>
    <property type="match status" value="1"/>
</dbReference>
<accession>A0A5A8CAI3</accession>
<evidence type="ECO:0000256" key="1">
    <source>
        <dbReference type="SAM" id="MobiDB-lite"/>
    </source>
</evidence>
<dbReference type="PROSITE" id="PS50053">
    <property type="entry name" value="UBIQUITIN_2"/>
    <property type="match status" value="1"/>
</dbReference>
<dbReference type="GO" id="GO:0031625">
    <property type="term" value="F:ubiquitin protein ligase binding"/>
    <property type="evidence" value="ECO:0007669"/>
    <property type="project" value="TreeGrafter"/>
</dbReference>
<dbReference type="InterPro" id="IPR029071">
    <property type="entry name" value="Ubiquitin-like_domsf"/>
</dbReference>
<dbReference type="Gene3D" id="3.40.140.10">
    <property type="entry name" value="Cytidine Deaminase, domain 2"/>
    <property type="match status" value="1"/>
</dbReference>
<feature type="domain" description="Ubiquitin-like" evidence="2">
    <location>
        <begin position="21"/>
        <end position="75"/>
    </location>
</feature>
<gene>
    <name evidence="3" type="ORF">FNF29_05663</name>
</gene>
<protein>
    <recommendedName>
        <fullName evidence="2">Ubiquitin-like domain-containing protein</fullName>
    </recommendedName>
</protein>
<dbReference type="EMBL" id="VLTN01000039">
    <property type="protein sequence ID" value="KAA0149838.1"/>
    <property type="molecule type" value="Genomic_DNA"/>
</dbReference>
<dbReference type="Pfam" id="PF11543">
    <property type="entry name" value="UN_NPL4"/>
    <property type="match status" value="1"/>
</dbReference>
<dbReference type="Pfam" id="PF05021">
    <property type="entry name" value="NPL4"/>
    <property type="match status" value="1"/>
</dbReference>
<dbReference type="Proteomes" id="UP000323011">
    <property type="component" value="Unassembled WGS sequence"/>
</dbReference>
<dbReference type="InterPro" id="IPR007717">
    <property type="entry name" value="NPL4_C"/>
</dbReference>
<evidence type="ECO:0000313" key="3">
    <source>
        <dbReference type="EMBL" id="KAA0149838.1"/>
    </source>
</evidence>
<feature type="region of interest" description="Disordered" evidence="1">
    <location>
        <begin position="314"/>
        <end position="417"/>
    </location>
</feature>
<organism evidence="3 4">
    <name type="scientific">Cafeteria roenbergensis</name>
    <name type="common">Marine flagellate</name>
    <dbReference type="NCBI Taxonomy" id="33653"/>
    <lineage>
        <taxon>Eukaryota</taxon>
        <taxon>Sar</taxon>
        <taxon>Stramenopiles</taxon>
        <taxon>Bigyra</taxon>
        <taxon>Opalozoa</taxon>
        <taxon>Bicosoecida</taxon>
        <taxon>Cafeteriaceae</taxon>
        <taxon>Cafeteria</taxon>
    </lineage>
</organism>
<proteinExistence type="predicted"/>
<dbReference type="GO" id="GO:0006511">
    <property type="term" value="P:ubiquitin-dependent protein catabolic process"/>
    <property type="evidence" value="ECO:0007669"/>
    <property type="project" value="InterPro"/>
</dbReference>
<dbReference type="InterPro" id="IPR024682">
    <property type="entry name" value="Npl4_Ub-like_dom"/>
</dbReference>
<feature type="compositionally biased region" description="Low complexity" evidence="1">
    <location>
        <begin position="316"/>
        <end position="376"/>
    </location>
</feature>
<dbReference type="Gene3D" id="3.10.20.90">
    <property type="entry name" value="Phosphatidylinositol 3-kinase Catalytic Subunit, Chain A, domain 1"/>
    <property type="match status" value="1"/>
</dbReference>
<dbReference type="AlphaFoldDB" id="A0A5A8CAI3"/>